<dbReference type="PANTHER" id="PTHR40079">
    <property type="entry name" value="MANNAN ENDO-1,4-BETA-MANNOSIDASE E-RELATED"/>
    <property type="match status" value="1"/>
</dbReference>
<evidence type="ECO:0000256" key="4">
    <source>
        <dbReference type="PROSITE-ProRule" id="PRU01100"/>
    </source>
</evidence>
<dbReference type="InterPro" id="IPR017853">
    <property type="entry name" value="GH"/>
</dbReference>
<feature type="domain" description="GH26" evidence="5">
    <location>
        <begin position="112"/>
        <end position="433"/>
    </location>
</feature>
<dbReference type="AlphaFoldDB" id="W0FQU6"/>
<evidence type="ECO:0000256" key="2">
    <source>
        <dbReference type="ARBA" id="ARBA00022801"/>
    </source>
</evidence>
<keyword evidence="3 4" id="KW-0326">Glycosidase</keyword>
<name>W0FQU6_9BACT</name>
<keyword evidence="2 4" id="KW-0378">Hydrolase</keyword>
<feature type="active site" description="Nucleophile" evidence="4">
    <location>
        <position position="372"/>
    </location>
</feature>
<dbReference type="SUPFAM" id="SSF51445">
    <property type="entry name" value="(Trans)glycosidases"/>
    <property type="match status" value="1"/>
</dbReference>
<reference evidence="6" key="1">
    <citation type="journal article" date="2013" name="PLoS ONE">
        <title>Metagenomic insights into the carbohydrate-active enzymes carried by the microorganisms adhering to solid digesta in the rumen of cows.</title>
        <authorList>
            <person name="Wang L."/>
            <person name="Hatem A."/>
            <person name="Catalyurek U.V."/>
            <person name="Morrison M."/>
            <person name="Yu Z."/>
        </authorList>
    </citation>
    <scope>NUCLEOTIDE SEQUENCE</scope>
</reference>
<accession>W0FQU6</accession>
<dbReference type="Gene3D" id="3.20.20.80">
    <property type="entry name" value="Glycosidases"/>
    <property type="match status" value="1"/>
</dbReference>
<dbReference type="Pfam" id="PF02156">
    <property type="entry name" value="Glyco_hydro_26"/>
    <property type="match status" value="1"/>
</dbReference>
<dbReference type="GO" id="GO:0016985">
    <property type="term" value="F:mannan endo-1,4-beta-mannosidase activity"/>
    <property type="evidence" value="ECO:0007669"/>
    <property type="project" value="InterPro"/>
</dbReference>
<feature type="active site" description="Proton donor" evidence="4">
    <location>
        <position position="261"/>
    </location>
</feature>
<dbReference type="InterPro" id="IPR022790">
    <property type="entry name" value="GH26_dom"/>
</dbReference>
<evidence type="ECO:0000256" key="3">
    <source>
        <dbReference type="ARBA" id="ARBA00023295"/>
    </source>
</evidence>
<comment type="similarity">
    <text evidence="1 4">Belongs to the glycosyl hydrolase 26 family.</text>
</comment>
<evidence type="ECO:0000256" key="1">
    <source>
        <dbReference type="ARBA" id="ARBA00007754"/>
    </source>
</evidence>
<evidence type="ECO:0000259" key="5">
    <source>
        <dbReference type="PROSITE" id="PS51764"/>
    </source>
</evidence>
<proteinExistence type="inferred from homology"/>
<evidence type="ECO:0000313" key="6">
    <source>
        <dbReference type="EMBL" id="AHF25222.1"/>
    </source>
</evidence>
<dbReference type="InterPro" id="IPR000805">
    <property type="entry name" value="Glyco_hydro_26"/>
</dbReference>
<dbReference type="GO" id="GO:0006080">
    <property type="term" value="P:substituted mannan metabolic process"/>
    <property type="evidence" value="ECO:0007669"/>
    <property type="project" value="InterPro"/>
</dbReference>
<dbReference type="EMBL" id="KC246824">
    <property type="protein sequence ID" value="AHF25222.1"/>
    <property type="molecule type" value="Genomic_DNA"/>
</dbReference>
<organism evidence="6">
    <name type="scientific">uncultured bacterium Contig196</name>
    <dbReference type="NCBI Taxonomy" id="1393527"/>
    <lineage>
        <taxon>Bacteria</taxon>
        <taxon>environmental samples</taxon>
    </lineage>
</organism>
<sequence length="437" mass="48721">MSISQGAEVDAATTTVLTLNYNNTVKVTGTGITLNGANVTAKSNPVTAMSVDVPLALEDGTEYTLNVSKGAIVATADPSVSAPELTIHFKTRAKGQPVNPDIPTTPVTASTEEARQLYSFLLEQYGVKTISSVMANVNWNNECAEKVYQLTGKYPAMNCYDFIHILYSPANWIDYSTIKPVQDWVNAGGLVQLMWHFNVPKYEGSTDATCTPSETTFKASNALVSGTWENKWFYEQMDKVVATLLKLQDAGIAATWRPFHEAAGNATAKQQASWTKSWFWWGDDGAETYKKLWVAMFDYFKQKGVNNLIWVWTTQNYNGNSANYNQDTAWYPGDEYVDIVARDLYGYTGAQHQQEFEEIQQRYPNKMVALGECGWDGNSSKESATPSEFWKTGALWSHFMVWYQGNNGTTTGTMCSDAWWKAAMSAENVITRDQLPK</sequence>
<dbReference type="PRINTS" id="PR00739">
    <property type="entry name" value="GLHYDRLASE26"/>
</dbReference>
<dbReference type="PANTHER" id="PTHR40079:SF4">
    <property type="entry name" value="GH26 DOMAIN-CONTAINING PROTEIN-RELATED"/>
    <property type="match status" value="1"/>
</dbReference>
<dbReference type="PROSITE" id="PS51764">
    <property type="entry name" value="GH26"/>
    <property type="match status" value="1"/>
</dbReference>
<protein>
    <submittedName>
        <fullName evidence="6">Bifunctional mannanase-xyloglucanase</fullName>
    </submittedName>
</protein>